<accession>A0A9Q1Q3Q2</accession>
<evidence type="ECO:0000256" key="2">
    <source>
        <dbReference type="ARBA" id="ARBA00023295"/>
    </source>
</evidence>
<dbReference type="OrthoDB" id="1657402at2759"/>
<feature type="region of interest" description="Disordered" evidence="3">
    <location>
        <begin position="1"/>
        <end position="24"/>
    </location>
</feature>
<reference evidence="5" key="1">
    <citation type="submission" date="2022-04" db="EMBL/GenBank/DDBJ databases">
        <title>Carnegiea gigantea Genome sequencing and assembly v2.</title>
        <authorList>
            <person name="Copetti D."/>
            <person name="Sanderson M.J."/>
            <person name="Burquez A."/>
            <person name="Wojciechowski M.F."/>
        </authorList>
    </citation>
    <scope>NUCLEOTIDE SEQUENCE</scope>
    <source>
        <strain evidence="5">SGP5-SGP5p</strain>
        <tissue evidence="5">Aerial part</tissue>
    </source>
</reference>
<dbReference type="InterPro" id="IPR048913">
    <property type="entry name" value="BetaGal_gal-bd"/>
</dbReference>
<gene>
    <name evidence="5" type="ORF">Cgig2_031371</name>
</gene>
<comment type="caution">
    <text evidence="5">The sequence shown here is derived from an EMBL/GenBank/DDBJ whole genome shotgun (WGS) entry which is preliminary data.</text>
</comment>
<dbReference type="SUPFAM" id="SSF49785">
    <property type="entry name" value="Galactose-binding domain-like"/>
    <property type="match status" value="1"/>
</dbReference>
<dbReference type="GO" id="GO:0004553">
    <property type="term" value="F:hydrolase activity, hydrolyzing O-glycosyl compounds"/>
    <property type="evidence" value="ECO:0007669"/>
    <property type="project" value="InterPro"/>
</dbReference>
<sequence>MTRGGVSDDPTDTTTPPPLTGVKGDETVIKDLSLHSWKYRTGLQGLDHELLFSERSPYASRQRSGGSMALNTSMTWYKIIFKAPLGTEPVVVNLSDMGKGEALFNGMSISSFVADKNGCTVGPYTHRGQYAGSKCLTNYGQPTQILYHVPWSFLRDDDNTLVLFEELGGNPSYVNFETISIGKAYGNAYEGNTLELSCEQRPIFAINFTSFGTCGAFVEGSCKGDKDALNILS</sequence>
<dbReference type="InterPro" id="IPR001944">
    <property type="entry name" value="Glycoside_Hdrlase_35"/>
</dbReference>
<evidence type="ECO:0000313" key="6">
    <source>
        <dbReference type="Proteomes" id="UP001153076"/>
    </source>
</evidence>
<organism evidence="5 6">
    <name type="scientific">Carnegiea gigantea</name>
    <dbReference type="NCBI Taxonomy" id="171969"/>
    <lineage>
        <taxon>Eukaryota</taxon>
        <taxon>Viridiplantae</taxon>
        <taxon>Streptophyta</taxon>
        <taxon>Embryophyta</taxon>
        <taxon>Tracheophyta</taxon>
        <taxon>Spermatophyta</taxon>
        <taxon>Magnoliopsida</taxon>
        <taxon>eudicotyledons</taxon>
        <taxon>Gunneridae</taxon>
        <taxon>Pentapetalae</taxon>
        <taxon>Caryophyllales</taxon>
        <taxon>Cactineae</taxon>
        <taxon>Cactaceae</taxon>
        <taxon>Cactoideae</taxon>
        <taxon>Echinocereeae</taxon>
        <taxon>Carnegiea</taxon>
    </lineage>
</organism>
<evidence type="ECO:0000256" key="1">
    <source>
        <dbReference type="ARBA" id="ARBA00022801"/>
    </source>
</evidence>
<dbReference type="Gene3D" id="2.60.120.260">
    <property type="entry name" value="Galactose-binding domain-like"/>
    <property type="match status" value="1"/>
</dbReference>
<dbReference type="PANTHER" id="PTHR23421">
    <property type="entry name" value="BETA-GALACTOSIDASE RELATED"/>
    <property type="match status" value="1"/>
</dbReference>
<evidence type="ECO:0000259" key="4">
    <source>
        <dbReference type="Pfam" id="PF21467"/>
    </source>
</evidence>
<keyword evidence="1" id="KW-0378">Hydrolase</keyword>
<evidence type="ECO:0000256" key="3">
    <source>
        <dbReference type="SAM" id="MobiDB-lite"/>
    </source>
</evidence>
<keyword evidence="2" id="KW-0326">Glycosidase</keyword>
<dbReference type="Pfam" id="PF21467">
    <property type="entry name" value="BetaGal_gal-bd"/>
    <property type="match status" value="1"/>
</dbReference>
<keyword evidence="6" id="KW-1185">Reference proteome</keyword>
<evidence type="ECO:0000313" key="5">
    <source>
        <dbReference type="EMBL" id="KAJ8428577.1"/>
    </source>
</evidence>
<protein>
    <recommendedName>
        <fullName evidence="4">Beta-galactosidase galactose-binding domain-containing protein</fullName>
    </recommendedName>
</protein>
<dbReference type="InterPro" id="IPR008979">
    <property type="entry name" value="Galactose-bd-like_sf"/>
</dbReference>
<feature type="domain" description="Beta-galactosidase galactose-binding" evidence="4">
    <location>
        <begin position="74"/>
        <end position="159"/>
    </location>
</feature>
<dbReference type="AlphaFoldDB" id="A0A9Q1Q3Q2"/>
<dbReference type="Proteomes" id="UP001153076">
    <property type="component" value="Unassembled WGS sequence"/>
</dbReference>
<dbReference type="GO" id="GO:0005975">
    <property type="term" value="P:carbohydrate metabolic process"/>
    <property type="evidence" value="ECO:0007669"/>
    <property type="project" value="InterPro"/>
</dbReference>
<proteinExistence type="predicted"/>
<name>A0A9Q1Q3Q2_9CARY</name>
<dbReference type="EMBL" id="JAKOGI010000992">
    <property type="protein sequence ID" value="KAJ8428577.1"/>
    <property type="molecule type" value="Genomic_DNA"/>
</dbReference>